<feature type="region of interest" description="Disordered" evidence="1">
    <location>
        <begin position="72"/>
        <end position="95"/>
    </location>
</feature>
<evidence type="ECO:0000313" key="4">
    <source>
        <dbReference type="Proteomes" id="UP001054889"/>
    </source>
</evidence>
<evidence type="ECO:0000313" key="3">
    <source>
        <dbReference type="EMBL" id="GJN30571.1"/>
    </source>
</evidence>
<dbReference type="EMBL" id="BQKI01000082">
    <property type="protein sequence ID" value="GJN30571.1"/>
    <property type="molecule type" value="Genomic_DNA"/>
</dbReference>
<dbReference type="PANTHER" id="PTHR33065">
    <property type="entry name" value="OS07G0486400 PROTEIN"/>
    <property type="match status" value="1"/>
</dbReference>
<reference evidence="3" key="1">
    <citation type="journal article" date="2018" name="DNA Res.">
        <title>Multiple hybrid de novo genome assembly of finger millet, an orphan allotetraploid crop.</title>
        <authorList>
            <person name="Hatakeyama M."/>
            <person name="Aluri S."/>
            <person name="Balachadran M.T."/>
            <person name="Sivarajan S.R."/>
            <person name="Patrignani A."/>
            <person name="Gruter S."/>
            <person name="Poveda L."/>
            <person name="Shimizu-Inatsugi R."/>
            <person name="Baeten J."/>
            <person name="Francoijs K.J."/>
            <person name="Nataraja K.N."/>
            <person name="Reddy Y.A.N."/>
            <person name="Phadnis S."/>
            <person name="Ravikumar R.L."/>
            <person name="Schlapbach R."/>
            <person name="Sreeman S.M."/>
            <person name="Shimizu K.K."/>
        </authorList>
    </citation>
    <scope>NUCLEOTIDE SEQUENCE</scope>
</reference>
<dbReference type="Proteomes" id="UP001054889">
    <property type="component" value="Unassembled WGS sequence"/>
</dbReference>
<dbReference type="InterPro" id="IPR046533">
    <property type="entry name" value="DUF6598"/>
</dbReference>
<protein>
    <recommendedName>
        <fullName evidence="2">DUF6598 domain-containing protein</fullName>
    </recommendedName>
</protein>
<evidence type="ECO:0000259" key="2">
    <source>
        <dbReference type="Pfam" id="PF20241"/>
    </source>
</evidence>
<evidence type="ECO:0000256" key="1">
    <source>
        <dbReference type="SAM" id="MobiDB-lite"/>
    </source>
</evidence>
<proteinExistence type="predicted"/>
<name>A0AAV5F8J9_ELECO</name>
<dbReference type="Pfam" id="PF20241">
    <property type="entry name" value="DUF6598"/>
    <property type="match status" value="1"/>
</dbReference>
<sequence length="406" mass="45408">MTASGGAFLVSVGDDLGSGKENMNFFFQVEAHEECACLEPQFFDEVEAEEECTDLEPFFFDEAEAVAEHAAAEEKRRKKEQMEAREKELQDQRSQARMDALNRIRSYDRKSGPFTRFYYVDLSTFDLDEESPLGPMRYTETPIDMHETVNKPGRKRFLPCDSANIFSVKIASSVFTFPMEVYGTVIARDSLDLKCVYLFRRDVDDSQLINSTDESLILIGPKRGLALIGAIYFEIDLKIKRGQRSARLSKGFITLDGVPRSYMDKMLVERSSLTGQLSKVEVTFAVVKCAVEATIAIEVARGEFYGEISAFTTCIQDKLLLHDSKVAGVVTHDGKRVVQLLRPVMAVCLQEKLMVIAVARSGANITVKTIEFTPGVNGGAKGEITCGSVSLLVKVNWSIISKEWFR</sequence>
<feature type="domain" description="DUF6598" evidence="2">
    <location>
        <begin position="163"/>
        <end position="395"/>
    </location>
</feature>
<dbReference type="AlphaFoldDB" id="A0AAV5F8J9"/>
<keyword evidence="4" id="KW-1185">Reference proteome</keyword>
<comment type="caution">
    <text evidence="3">The sequence shown here is derived from an EMBL/GenBank/DDBJ whole genome shotgun (WGS) entry which is preliminary data.</text>
</comment>
<organism evidence="3 4">
    <name type="scientific">Eleusine coracana subsp. coracana</name>
    <dbReference type="NCBI Taxonomy" id="191504"/>
    <lineage>
        <taxon>Eukaryota</taxon>
        <taxon>Viridiplantae</taxon>
        <taxon>Streptophyta</taxon>
        <taxon>Embryophyta</taxon>
        <taxon>Tracheophyta</taxon>
        <taxon>Spermatophyta</taxon>
        <taxon>Magnoliopsida</taxon>
        <taxon>Liliopsida</taxon>
        <taxon>Poales</taxon>
        <taxon>Poaceae</taxon>
        <taxon>PACMAD clade</taxon>
        <taxon>Chloridoideae</taxon>
        <taxon>Cynodonteae</taxon>
        <taxon>Eleusininae</taxon>
        <taxon>Eleusine</taxon>
    </lineage>
</organism>
<gene>
    <name evidence="3" type="primary">gb18885</name>
    <name evidence="3" type="ORF">PR202_gb18885</name>
</gene>
<reference evidence="3" key="2">
    <citation type="submission" date="2021-12" db="EMBL/GenBank/DDBJ databases">
        <title>Resequencing data analysis of finger millet.</title>
        <authorList>
            <person name="Hatakeyama M."/>
            <person name="Aluri S."/>
            <person name="Balachadran M.T."/>
            <person name="Sivarajan S.R."/>
            <person name="Poveda L."/>
            <person name="Shimizu-Inatsugi R."/>
            <person name="Schlapbach R."/>
            <person name="Sreeman S.M."/>
            <person name="Shimizu K.K."/>
        </authorList>
    </citation>
    <scope>NUCLEOTIDE SEQUENCE</scope>
</reference>
<dbReference type="PANTHER" id="PTHR33065:SF206">
    <property type="entry name" value="OS12G0619700 PROTEIN"/>
    <property type="match status" value="1"/>
</dbReference>
<accession>A0AAV5F8J9</accession>